<dbReference type="SMART" id="SM00530">
    <property type="entry name" value="HTH_XRE"/>
    <property type="match status" value="1"/>
</dbReference>
<dbReference type="EMBL" id="LR798318">
    <property type="protein sequence ID" value="CAB5223305.1"/>
    <property type="molecule type" value="Genomic_DNA"/>
</dbReference>
<reference evidence="2" key="1">
    <citation type="submission" date="2020-05" db="EMBL/GenBank/DDBJ databases">
        <authorList>
            <person name="Chiriac C."/>
            <person name="Salcher M."/>
            <person name="Ghai R."/>
            <person name="Kavagutti S V."/>
        </authorList>
    </citation>
    <scope>NUCLEOTIDE SEQUENCE</scope>
</reference>
<proteinExistence type="predicted"/>
<dbReference type="InterPro" id="IPR010982">
    <property type="entry name" value="Lambda_DNA-bd_dom_sf"/>
</dbReference>
<organism evidence="2">
    <name type="scientific">uncultured Caudovirales phage</name>
    <dbReference type="NCBI Taxonomy" id="2100421"/>
    <lineage>
        <taxon>Viruses</taxon>
        <taxon>Duplodnaviria</taxon>
        <taxon>Heunggongvirae</taxon>
        <taxon>Uroviricota</taxon>
        <taxon>Caudoviricetes</taxon>
        <taxon>Peduoviridae</taxon>
        <taxon>Maltschvirus</taxon>
        <taxon>Maltschvirus maltsch</taxon>
    </lineage>
</organism>
<sequence length="202" mass="22756">MNTKQKKEFNKPWFVQRLTAIKMSQRKLAKFLGLDPTAITLTFRGERRITTKEVHTIANLFNVSVAEVMRQAGFDVSDDVHKVKIKGYIGDKSHVTLFDKLPLDWAAAPADVPTDSFCLQVRQPNSSNDGWLIFVSGEKTTAENLIDRPALVELEDGTQMTCLIRRGYKAGTSNLYSLHGAAELHENQKVSWASPVLWIRPN</sequence>
<dbReference type="InterPro" id="IPR001387">
    <property type="entry name" value="Cro/C1-type_HTH"/>
</dbReference>
<dbReference type="CDD" id="cd00093">
    <property type="entry name" value="HTH_XRE"/>
    <property type="match status" value="1"/>
</dbReference>
<feature type="domain" description="HTH cro/C1-type" evidence="1">
    <location>
        <begin position="22"/>
        <end position="68"/>
    </location>
</feature>
<evidence type="ECO:0000313" key="2">
    <source>
        <dbReference type="EMBL" id="CAB5223305.1"/>
    </source>
</evidence>
<accession>A0A6J7X2G0</accession>
<dbReference type="SUPFAM" id="SSF47413">
    <property type="entry name" value="lambda repressor-like DNA-binding domains"/>
    <property type="match status" value="1"/>
</dbReference>
<dbReference type="PROSITE" id="PS50943">
    <property type="entry name" value="HTH_CROC1"/>
    <property type="match status" value="1"/>
</dbReference>
<dbReference type="GO" id="GO:0003677">
    <property type="term" value="F:DNA binding"/>
    <property type="evidence" value="ECO:0007669"/>
    <property type="project" value="InterPro"/>
</dbReference>
<protein>
    <submittedName>
        <fullName evidence="2">HTH_XRE domain containing protein</fullName>
    </submittedName>
</protein>
<evidence type="ECO:0000259" key="1">
    <source>
        <dbReference type="PROSITE" id="PS50943"/>
    </source>
</evidence>
<dbReference type="Gene3D" id="1.10.260.40">
    <property type="entry name" value="lambda repressor-like DNA-binding domains"/>
    <property type="match status" value="1"/>
</dbReference>
<dbReference type="Pfam" id="PF01381">
    <property type="entry name" value="HTH_3"/>
    <property type="match status" value="1"/>
</dbReference>
<name>A0A6J7X2G0_9CAUD</name>
<gene>
    <name evidence="2" type="ORF">UFOVP381_25</name>
</gene>